<reference evidence="2 3" key="1">
    <citation type="submission" date="2019-11" db="EMBL/GenBank/DDBJ databases">
        <title>Comparative genomics of hydrocarbon-degrading Desulfosarcina strains.</title>
        <authorList>
            <person name="Watanabe M."/>
            <person name="Kojima H."/>
            <person name="Fukui M."/>
        </authorList>
    </citation>
    <scope>NUCLEOTIDE SEQUENCE [LARGE SCALE GENOMIC DNA]</scope>
    <source>
        <strain evidence="2 3">PL12</strain>
    </source>
</reference>
<dbReference type="SUPFAM" id="SSF53300">
    <property type="entry name" value="vWA-like"/>
    <property type="match status" value="1"/>
</dbReference>
<dbReference type="RefSeq" id="WP_155317896.1">
    <property type="nucleotide sequence ID" value="NZ_AP021874.1"/>
</dbReference>
<name>A0A5K7YPV8_9BACT</name>
<dbReference type="EMBL" id="AP021874">
    <property type="protein sequence ID" value="BBO69909.1"/>
    <property type="molecule type" value="Genomic_DNA"/>
</dbReference>
<protein>
    <submittedName>
        <fullName evidence="2">DUF58 domain-containing protein</fullName>
    </submittedName>
</protein>
<organism evidence="2 3">
    <name type="scientific">Desulfosarcina alkanivorans</name>
    <dbReference type="NCBI Taxonomy" id="571177"/>
    <lineage>
        <taxon>Bacteria</taxon>
        <taxon>Pseudomonadati</taxon>
        <taxon>Thermodesulfobacteriota</taxon>
        <taxon>Desulfobacteria</taxon>
        <taxon>Desulfobacterales</taxon>
        <taxon>Desulfosarcinaceae</taxon>
        <taxon>Desulfosarcina</taxon>
    </lineage>
</organism>
<keyword evidence="3" id="KW-1185">Reference proteome</keyword>
<evidence type="ECO:0000259" key="1">
    <source>
        <dbReference type="Pfam" id="PF01882"/>
    </source>
</evidence>
<dbReference type="AlphaFoldDB" id="A0A5K7YPV8"/>
<dbReference type="PANTHER" id="PTHR33608:SF6">
    <property type="entry name" value="BLL2464 PROTEIN"/>
    <property type="match status" value="1"/>
</dbReference>
<gene>
    <name evidence="2" type="ORF">DSCA_38390</name>
</gene>
<dbReference type="OrthoDB" id="9776116at2"/>
<accession>A0A5K7YPV8</accession>
<feature type="domain" description="DUF58" evidence="1">
    <location>
        <begin position="42"/>
        <end position="254"/>
    </location>
</feature>
<proteinExistence type="predicted"/>
<dbReference type="InterPro" id="IPR036465">
    <property type="entry name" value="vWFA_dom_sf"/>
</dbReference>
<dbReference type="InterPro" id="IPR002881">
    <property type="entry name" value="DUF58"/>
</dbReference>
<evidence type="ECO:0000313" key="2">
    <source>
        <dbReference type="EMBL" id="BBO69909.1"/>
    </source>
</evidence>
<sequence length="296" mass="33749">MLSPDIIRKIKKVHIKTGRMVNTLMAGQYRSVFRGAGIEFEEVREYTAGDDVKSIDWKVSARMGKPFIKRYREEREQVVMLLVDMSASGRFGTTESIKRETAAEIAAILAFNAIRNNDKAGAILFTDQVERYIPPKKGSAHVWRLIREIFAFQPEHPGTDIVAAVDFLARVCRKRTVAFLVSDFLTEDFGRATSLRIRSAARKHELISVLVTDPGEFRLPDGGIVAFKDLETGTVRHLDASDRVTRERYRAGRQAIHERILQTHKAMDMDCIEMPTDGDAAEALAGYFRYRERRRR</sequence>
<dbReference type="Proteomes" id="UP000427906">
    <property type="component" value="Chromosome"/>
</dbReference>
<dbReference type="Pfam" id="PF01882">
    <property type="entry name" value="DUF58"/>
    <property type="match status" value="1"/>
</dbReference>
<dbReference type="PANTHER" id="PTHR33608">
    <property type="entry name" value="BLL2464 PROTEIN"/>
    <property type="match status" value="1"/>
</dbReference>
<dbReference type="KEGG" id="dalk:DSCA_38390"/>
<evidence type="ECO:0000313" key="3">
    <source>
        <dbReference type="Proteomes" id="UP000427906"/>
    </source>
</evidence>
<dbReference type="Gene3D" id="3.40.50.410">
    <property type="entry name" value="von Willebrand factor, type A domain"/>
    <property type="match status" value="1"/>
</dbReference>